<feature type="compositionally biased region" description="Polar residues" evidence="10">
    <location>
        <begin position="1"/>
        <end position="12"/>
    </location>
</feature>
<protein>
    <recommendedName>
        <fullName evidence="9">Cytosolic endo-beta-N-acetylglucosaminidase</fullName>
        <ecNumber evidence="3">3.2.1.96</ecNumber>
    </recommendedName>
</protein>
<dbReference type="PANTHER" id="PTHR13246:SF1">
    <property type="entry name" value="CYTOSOLIC ENDO-BETA-N-ACETYLGLUCOSAMINIDASE"/>
    <property type="match status" value="1"/>
</dbReference>
<comment type="function">
    <text evidence="8">Endoglycosidase that releases N-glycans from glycoproteins by cleaving the beta-1,4-glycosidic bond in the N,N'-diacetylchitobiose core. Involved in the processing of free oligosaccharides in the cytosol.</text>
</comment>
<keyword evidence="13" id="KW-1185">Reference proteome</keyword>
<comment type="similarity">
    <text evidence="2">Belongs to the glycosyl hydrolase 85 family.</text>
</comment>
<dbReference type="RefSeq" id="XP_032831936.1">
    <property type="nucleotide sequence ID" value="XM_032976045.1"/>
</dbReference>
<dbReference type="InterPro" id="IPR057882">
    <property type="entry name" value="ENGase_C"/>
</dbReference>
<dbReference type="InterPro" id="IPR005201">
    <property type="entry name" value="TIM_ENGase"/>
</dbReference>
<dbReference type="Gene3D" id="2.60.120.260">
    <property type="entry name" value="Galactose-binding domain-like"/>
    <property type="match status" value="1"/>
</dbReference>
<evidence type="ECO:0000256" key="6">
    <source>
        <dbReference type="ARBA" id="ARBA00023295"/>
    </source>
</evidence>
<sequence length="772" mass="83282">MAESIGSTTTTTAGPEGDPADPADPGWRGVPGEGDAAGAAAAAARPPSAGPPGNLEPQCAPLDGLDEVLAWTEAGKGPDWAAFQRPMAPGARRFTPGDVEGRGTPRTLVCHDMMGGYLDDRFVQGVCSDEPYSFYHWAHVDVFIYFSHHTVTVPPVGWVNAAHRHAVPILGTFITEWRGGEEVCDRFLQGEESARALANQLVRISTFYQLDGWFINIENNVQPEKVAVLLGFLRYLRELLRAASPRAMVLWYDSVVASGRLDWQNELNDKNRPFFDASDGIFLNYAWTSEGLVRSAELAGSRRADVYAGVDVFGRGLPGREGYAARISMQEIWNLRLSAAIFAPGWVYERHERPDFHNHQHRFWSAMVEHTNPHSVSALPISTSFCRGQGRNLYRRGKVCRAGPWHNLSAQNLQPIYTDTRQLNPEGAPGGAAEATAVGAAVASTLESHVYLRSVTDVAFEGGGCLLVQGLLAPDKARLAVRLLSVMVHSPPTLLLSYVYRVGGGSGGGAREGGGSSEEAGGGAAGEPVRLGLELTTMDSTKCTFSNVSVLHAPVTTHRPTALPIGDAVSSRLRQQCGGLPHQSWTHRCYLLELRDCMLQDVFVTVEKAPGVSGPVSFQCHLGLLQMFDASALARGWEAFGDVGLWDVTWTSGATPASLLLSATLRWSYPSRHLACFRVSWRTLPTAHGGTAAAATTTTTLDEGTAEPALLGEAFTNVYRLHELLVPSHVGPGEALLEFLVQPVSLEGFVAPWNESGHVQISYCAPAREVGC</sequence>
<evidence type="ECO:0000256" key="3">
    <source>
        <dbReference type="ARBA" id="ARBA00012566"/>
    </source>
</evidence>
<dbReference type="AlphaFoldDB" id="A0AAJ7XEX7"/>
<evidence type="ECO:0000259" key="12">
    <source>
        <dbReference type="Pfam" id="PF25529"/>
    </source>
</evidence>
<dbReference type="EC" id="3.2.1.96" evidence="3"/>
<evidence type="ECO:0000313" key="14">
    <source>
        <dbReference type="RefSeq" id="XP_032831936.1"/>
    </source>
</evidence>
<dbReference type="CDD" id="cd06547">
    <property type="entry name" value="GH85_ENGase"/>
    <property type="match status" value="1"/>
</dbReference>
<dbReference type="GO" id="GO:0033925">
    <property type="term" value="F:mannosyl-glycoprotein endo-beta-N-acetylglucosaminidase activity"/>
    <property type="evidence" value="ECO:0007669"/>
    <property type="project" value="UniProtKB-EC"/>
</dbReference>
<dbReference type="FunFam" id="3.20.20.80:FF:000043">
    <property type="entry name" value="cytosolic endo-beta-N-acetylglucosaminidase"/>
    <property type="match status" value="1"/>
</dbReference>
<evidence type="ECO:0000313" key="13">
    <source>
        <dbReference type="Proteomes" id="UP001318040"/>
    </source>
</evidence>
<comment type="catalytic activity">
    <reaction evidence="7">
        <text>an N(4)-(oligosaccharide-(1-&gt;3)-[oligosaccharide-(1-&gt;6)]-beta-D-Man-(1-&gt;4)-beta-D-GlcNAc-(1-&gt;4)-alpha-D-GlcNAc)-L-asparaginyl-[protein] + H2O = an oligosaccharide-(1-&gt;3)-[oligosaccharide-(1-&gt;6)]-beta-D-Man-(1-&gt;4)-D-GlcNAc + N(4)-(N-acetyl-beta-D-glucosaminyl)-L-asparaginyl-[protein]</text>
        <dbReference type="Rhea" id="RHEA:73067"/>
        <dbReference type="Rhea" id="RHEA-COMP:12603"/>
        <dbReference type="Rhea" id="RHEA-COMP:18176"/>
        <dbReference type="ChEBI" id="CHEBI:15377"/>
        <dbReference type="ChEBI" id="CHEBI:132248"/>
        <dbReference type="ChEBI" id="CHEBI:192714"/>
        <dbReference type="ChEBI" id="CHEBI:192715"/>
        <dbReference type="EC" id="3.2.1.96"/>
    </reaction>
</comment>
<keyword evidence="4" id="KW-0963">Cytoplasm</keyword>
<gene>
    <name evidence="14" type="primary">ENGASE</name>
</gene>
<feature type="region of interest" description="Disordered" evidence="10">
    <location>
        <begin position="1"/>
        <end position="61"/>
    </location>
</feature>
<dbReference type="Pfam" id="PF03644">
    <property type="entry name" value="Glyco_hydro_85"/>
    <property type="match status" value="1"/>
</dbReference>
<feature type="domain" description="Cytosolic endo-beta-N-acetylglucosaminidase C-terminal" evidence="12">
    <location>
        <begin position="642"/>
        <end position="763"/>
    </location>
</feature>
<evidence type="ECO:0000256" key="8">
    <source>
        <dbReference type="ARBA" id="ARBA00054935"/>
    </source>
</evidence>
<feature type="domain" description="Cytosolic endo-beta-N-acetylglucosaminidase TIM barrel" evidence="11">
    <location>
        <begin position="117"/>
        <end position="392"/>
    </location>
</feature>
<evidence type="ECO:0000256" key="10">
    <source>
        <dbReference type="SAM" id="MobiDB-lite"/>
    </source>
</evidence>
<feature type="region of interest" description="Disordered" evidence="10">
    <location>
        <begin position="80"/>
        <end position="102"/>
    </location>
</feature>
<dbReference type="Gene3D" id="3.20.20.80">
    <property type="entry name" value="Glycosidases"/>
    <property type="match status" value="1"/>
</dbReference>
<name>A0AAJ7XEX7_PETMA</name>
<dbReference type="GO" id="GO:0005829">
    <property type="term" value="C:cytosol"/>
    <property type="evidence" value="ECO:0007669"/>
    <property type="project" value="UniProtKB-SubCell"/>
</dbReference>
<reference evidence="14" key="1">
    <citation type="submission" date="2025-08" db="UniProtKB">
        <authorList>
            <consortium name="RefSeq"/>
        </authorList>
    </citation>
    <scope>IDENTIFICATION</scope>
    <source>
        <tissue evidence="14">Sperm</tissue>
    </source>
</reference>
<evidence type="ECO:0000256" key="5">
    <source>
        <dbReference type="ARBA" id="ARBA00022801"/>
    </source>
</evidence>
<dbReference type="PANTHER" id="PTHR13246">
    <property type="entry name" value="ENDO BETA N-ACETYLGLUCOSAMINIDASE"/>
    <property type="match status" value="1"/>
</dbReference>
<organism evidence="13 14">
    <name type="scientific">Petromyzon marinus</name>
    <name type="common">Sea lamprey</name>
    <dbReference type="NCBI Taxonomy" id="7757"/>
    <lineage>
        <taxon>Eukaryota</taxon>
        <taxon>Metazoa</taxon>
        <taxon>Chordata</taxon>
        <taxon>Craniata</taxon>
        <taxon>Vertebrata</taxon>
        <taxon>Cyclostomata</taxon>
        <taxon>Hyperoartia</taxon>
        <taxon>Petromyzontiformes</taxon>
        <taxon>Petromyzontidae</taxon>
        <taxon>Petromyzon</taxon>
    </lineage>
</organism>
<feature type="region of interest" description="Disordered" evidence="10">
    <location>
        <begin position="507"/>
        <end position="526"/>
    </location>
</feature>
<dbReference type="CTD" id="64772"/>
<dbReference type="Proteomes" id="UP001318040">
    <property type="component" value="Chromosome 58"/>
</dbReference>
<proteinExistence type="inferred from homology"/>
<dbReference type="Pfam" id="PF25529">
    <property type="entry name" value="Ig_ENGASE1_C"/>
    <property type="match status" value="1"/>
</dbReference>
<dbReference type="KEGG" id="pmrn:116955080"/>
<evidence type="ECO:0000256" key="1">
    <source>
        <dbReference type="ARBA" id="ARBA00004514"/>
    </source>
</evidence>
<feature type="compositionally biased region" description="Gly residues" evidence="10">
    <location>
        <begin position="507"/>
        <end position="525"/>
    </location>
</feature>
<keyword evidence="6" id="KW-0326">Glycosidase</keyword>
<evidence type="ECO:0000256" key="2">
    <source>
        <dbReference type="ARBA" id="ARBA00007849"/>
    </source>
</evidence>
<evidence type="ECO:0000256" key="4">
    <source>
        <dbReference type="ARBA" id="ARBA00022490"/>
    </source>
</evidence>
<keyword evidence="5" id="KW-0378">Hydrolase</keyword>
<evidence type="ECO:0000256" key="9">
    <source>
        <dbReference type="ARBA" id="ARBA00072457"/>
    </source>
</evidence>
<evidence type="ECO:0000256" key="7">
    <source>
        <dbReference type="ARBA" id="ARBA00034414"/>
    </source>
</evidence>
<dbReference type="InterPro" id="IPR032979">
    <property type="entry name" value="ENGase"/>
</dbReference>
<comment type="subcellular location">
    <subcellularLocation>
        <location evidence="1">Cytoplasm</location>
        <location evidence="1">Cytosol</location>
    </subcellularLocation>
</comment>
<feature type="compositionally biased region" description="Low complexity" evidence="10">
    <location>
        <begin position="33"/>
        <end position="53"/>
    </location>
</feature>
<evidence type="ECO:0000259" key="11">
    <source>
        <dbReference type="Pfam" id="PF03644"/>
    </source>
</evidence>
<accession>A0AAJ7XEX7</accession>